<dbReference type="Proteomes" id="UP001179952">
    <property type="component" value="Unassembled WGS sequence"/>
</dbReference>
<comment type="caution">
    <text evidence="1">The sequence shown here is derived from an EMBL/GenBank/DDBJ whole genome shotgun (WGS) entry which is preliminary data.</text>
</comment>
<evidence type="ECO:0000313" key="2">
    <source>
        <dbReference type="Proteomes" id="UP001179952"/>
    </source>
</evidence>
<accession>A0AAV9B7K2</accession>
<organism evidence="1 2">
    <name type="scientific">Acorus gramineus</name>
    <name type="common">Dwarf sweet flag</name>
    <dbReference type="NCBI Taxonomy" id="55184"/>
    <lineage>
        <taxon>Eukaryota</taxon>
        <taxon>Viridiplantae</taxon>
        <taxon>Streptophyta</taxon>
        <taxon>Embryophyta</taxon>
        <taxon>Tracheophyta</taxon>
        <taxon>Spermatophyta</taxon>
        <taxon>Magnoliopsida</taxon>
        <taxon>Liliopsida</taxon>
        <taxon>Acoraceae</taxon>
        <taxon>Acorus</taxon>
    </lineage>
</organism>
<protein>
    <submittedName>
        <fullName evidence="1">Uncharacterized protein</fullName>
    </submittedName>
</protein>
<reference evidence="1" key="2">
    <citation type="submission" date="2023-06" db="EMBL/GenBank/DDBJ databases">
        <authorList>
            <person name="Ma L."/>
            <person name="Liu K.-W."/>
            <person name="Li Z."/>
            <person name="Hsiao Y.-Y."/>
            <person name="Qi Y."/>
            <person name="Fu T."/>
            <person name="Tang G."/>
            <person name="Zhang D."/>
            <person name="Sun W.-H."/>
            <person name="Liu D.-K."/>
            <person name="Li Y."/>
            <person name="Chen G.-Z."/>
            <person name="Liu X.-D."/>
            <person name="Liao X.-Y."/>
            <person name="Jiang Y.-T."/>
            <person name="Yu X."/>
            <person name="Hao Y."/>
            <person name="Huang J."/>
            <person name="Zhao X.-W."/>
            <person name="Ke S."/>
            <person name="Chen Y.-Y."/>
            <person name="Wu W.-L."/>
            <person name="Hsu J.-L."/>
            <person name="Lin Y.-F."/>
            <person name="Huang M.-D."/>
            <person name="Li C.-Y."/>
            <person name="Huang L."/>
            <person name="Wang Z.-W."/>
            <person name="Zhao X."/>
            <person name="Zhong W.-Y."/>
            <person name="Peng D.-H."/>
            <person name="Ahmad S."/>
            <person name="Lan S."/>
            <person name="Zhang J.-S."/>
            <person name="Tsai W.-C."/>
            <person name="Van De Peer Y."/>
            <person name="Liu Z.-J."/>
        </authorList>
    </citation>
    <scope>NUCLEOTIDE SEQUENCE</scope>
    <source>
        <strain evidence="1">SCP</strain>
        <tissue evidence="1">Leaves</tissue>
    </source>
</reference>
<name>A0AAV9B7K2_ACOGR</name>
<keyword evidence="2" id="KW-1185">Reference proteome</keyword>
<evidence type="ECO:0000313" key="1">
    <source>
        <dbReference type="EMBL" id="KAK1272363.1"/>
    </source>
</evidence>
<dbReference type="EMBL" id="JAUJYN010000004">
    <property type="protein sequence ID" value="KAK1272363.1"/>
    <property type="molecule type" value="Genomic_DNA"/>
</dbReference>
<gene>
    <name evidence="1" type="ORF">QJS04_geneDACA012190</name>
</gene>
<reference evidence="1" key="1">
    <citation type="journal article" date="2023" name="Nat. Commun.">
        <title>Diploid and tetraploid genomes of Acorus and the evolution of monocots.</title>
        <authorList>
            <person name="Ma L."/>
            <person name="Liu K.W."/>
            <person name="Li Z."/>
            <person name="Hsiao Y.Y."/>
            <person name="Qi Y."/>
            <person name="Fu T."/>
            <person name="Tang G.D."/>
            <person name="Zhang D."/>
            <person name="Sun W.H."/>
            <person name="Liu D.K."/>
            <person name="Li Y."/>
            <person name="Chen G.Z."/>
            <person name="Liu X.D."/>
            <person name="Liao X.Y."/>
            <person name="Jiang Y.T."/>
            <person name="Yu X."/>
            <person name="Hao Y."/>
            <person name="Huang J."/>
            <person name="Zhao X.W."/>
            <person name="Ke S."/>
            <person name="Chen Y.Y."/>
            <person name="Wu W.L."/>
            <person name="Hsu J.L."/>
            <person name="Lin Y.F."/>
            <person name="Huang M.D."/>
            <person name="Li C.Y."/>
            <person name="Huang L."/>
            <person name="Wang Z.W."/>
            <person name="Zhao X."/>
            <person name="Zhong W.Y."/>
            <person name="Peng D.H."/>
            <person name="Ahmad S."/>
            <person name="Lan S."/>
            <person name="Zhang J.S."/>
            <person name="Tsai W.C."/>
            <person name="Van de Peer Y."/>
            <person name="Liu Z.J."/>
        </authorList>
    </citation>
    <scope>NUCLEOTIDE SEQUENCE</scope>
    <source>
        <strain evidence="1">SCP</strain>
    </source>
</reference>
<sequence length="104" mass="11767">MSWGLKEWDIDFKKAFSSETRGWNNGLWDETRRSDIAVGDRVQHVVADIRVRHENHKLSECQELVKDGGDKDHKLKVPFANGSDQGGATSPCQAKQQQCLCLPM</sequence>
<dbReference type="AlphaFoldDB" id="A0AAV9B7K2"/>
<proteinExistence type="predicted"/>